<evidence type="ECO:0000256" key="10">
    <source>
        <dbReference type="SAM" id="Phobius"/>
    </source>
</evidence>
<gene>
    <name evidence="12" type="ORF">HF086_015722</name>
</gene>
<feature type="transmembrane region" description="Helical" evidence="10">
    <location>
        <begin position="264"/>
        <end position="286"/>
    </location>
</feature>
<accession>A0A922SJH5</accession>
<keyword evidence="7" id="KW-0325">Glycoprotein</keyword>
<dbReference type="SUPFAM" id="SSF81321">
    <property type="entry name" value="Family A G protein-coupled receptor-like"/>
    <property type="match status" value="1"/>
</dbReference>
<name>A0A922SJH5_SPOEX</name>
<evidence type="ECO:0000256" key="2">
    <source>
        <dbReference type="ARBA" id="ARBA00022692"/>
    </source>
</evidence>
<feature type="transmembrane region" description="Helical" evidence="10">
    <location>
        <begin position="22"/>
        <end position="43"/>
    </location>
</feature>
<dbReference type="Gene3D" id="1.20.1070.10">
    <property type="entry name" value="Rhodopsin 7-helix transmembrane proteins"/>
    <property type="match status" value="1"/>
</dbReference>
<evidence type="ECO:0000259" key="11">
    <source>
        <dbReference type="PROSITE" id="PS50262"/>
    </source>
</evidence>
<evidence type="ECO:0000256" key="7">
    <source>
        <dbReference type="ARBA" id="ARBA00023180"/>
    </source>
</evidence>
<protein>
    <recommendedName>
        <fullName evidence="11">G-protein coupled receptors family 1 profile domain-containing protein</fullName>
    </recommendedName>
</protein>
<feature type="transmembrane region" description="Helical" evidence="10">
    <location>
        <begin position="181"/>
        <end position="204"/>
    </location>
</feature>
<evidence type="ECO:0000256" key="3">
    <source>
        <dbReference type="ARBA" id="ARBA00022989"/>
    </source>
</evidence>
<organism evidence="12 13">
    <name type="scientific">Spodoptera exigua</name>
    <name type="common">Beet armyworm</name>
    <name type="synonym">Noctua fulgens</name>
    <dbReference type="NCBI Taxonomy" id="7107"/>
    <lineage>
        <taxon>Eukaryota</taxon>
        <taxon>Metazoa</taxon>
        <taxon>Ecdysozoa</taxon>
        <taxon>Arthropoda</taxon>
        <taxon>Hexapoda</taxon>
        <taxon>Insecta</taxon>
        <taxon>Pterygota</taxon>
        <taxon>Neoptera</taxon>
        <taxon>Endopterygota</taxon>
        <taxon>Lepidoptera</taxon>
        <taxon>Glossata</taxon>
        <taxon>Ditrysia</taxon>
        <taxon>Noctuoidea</taxon>
        <taxon>Noctuidae</taxon>
        <taxon>Amphipyrinae</taxon>
        <taxon>Spodoptera</taxon>
    </lineage>
</organism>
<feature type="transmembrane region" description="Helical" evidence="10">
    <location>
        <begin position="55"/>
        <end position="74"/>
    </location>
</feature>
<keyword evidence="9" id="KW-0716">Sensory transduction</keyword>
<dbReference type="AlphaFoldDB" id="A0A922SJH5"/>
<keyword evidence="2 10" id="KW-0812">Transmembrane</keyword>
<evidence type="ECO:0000256" key="5">
    <source>
        <dbReference type="ARBA" id="ARBA00023136"/>
    </source>
</evidence>
<evidence type="ECO:0000256" key="1">
    <source>
        <dbReference type="ARBA" id="ARBA00004141"/>
    </source>
</evidence>
<evidence type="ECO:0000256" key="4">
    <source>
        <dbReference type="ARBA" id="ARBA00023040"/>
    </source>
</evidence>
<keyword evidence="9" id="KW-0844">Vision</keyword>
<dbReference type="InterPro" id="IPR017452">
    <property type="entry name" value="GPCR_Rhodpsn_7TM"/>
</dbReference>
<keyword evidence="8" id="KW-0807">Transducer</keyword>
<reference evidence="12" key="1">
    <citation type="journal article" date="2021" name="G3 (Bethesda)">
        <title>Genome and transcriptome analysis of the beet armyworm Spodoptera exigua reveals targets for pest control. .</title>
        <authorList>
            <person name="Simon S."/>
            <person name="Breeschoten T."/>
            <person name="Jansen H.J."/>
            <person name="Dirks R.P."/>
            <person name="Schranz M.E."/>
            <person name="Ros V.I.D."/>
        </authorList>
    </citation>
    <scope>NUCLEOTIDE SEQUENCE</scope>
    <source>
        <strain evidence="12">TB_SE_WUR_2020</strain>
    </source>
</reference>
<keyword evidence="4" id="KW-0297">G-protein coupled receptor</keyword>
<comment type="subcellular location">
    <subcellularLocation>
        <location evidence="1">Membrane</location>
        <topology evidence="1">Multi-pass membrane protein</topology>
    </subcellularLocation>
</comment>
<evidence type="ECO:0000313" key="12">
    <source>
        <dbReference type="EMBL" id="KAH9639871.1"/>
    </source>
</evidence>
<dbReference type="PANTHER" id="PTHR24240">
    <property type="entry name" value="OPSIN"/>
    <property type="match status" value="1"/>
</dbReference>
<dbReference type="GO" id="GO:0007601">
    <property type="term" value="P:visual perception"/>
    <property type="evidence" value="ECO:0007669"/>
    <property type="project" value="UniProtKB-KW"/>
</dbReference>
<keyword evidence="5 10" id="KW-0472">Membrane</keyword>
<dbReference type="PROSITE" id="PS50262">
    <property type="entry name" value="G_PROTEIN_RECEP_F1_2"/>
    <property type="match status" value="1"/>
</dbReference>
<dbReference type="InterPro" id="IPR050125">
    <property type="entry name" value="GPCR_opsins"/>
</dbReference>
<evidence type="ECO:0000256" key="8">
    <source>
        <dbReference type="ARBA" id="ARBA00023224"/>
    </source>
</evidence>
<sequence>MADTCAWKDVFSNDERTVLQQGYLITGLLAVIFSFWLSVILLFTNLRTDDSYHNMANFIVVACIRRIVPIILHLPFVNFFDTLYGFQKFSCDVFAFVETFLAVFEVECLTHVCIERYVVSKYIANGWQMQKKHYYLFTCLCLFFSCLYSIPPLFGFGKYGYDFDCTSFTFDMVLPDTWQTYFILAIFFLRSIKPAIVMVMMIVWARVLERKFPCCVANQHITRSVSVITIVSLLCWTPIAVIRAYVVLSFWMHMEVPPVPSAVYITWALWIHWVAPALTAIALFLVDERVRSKMFNLRDYEVGNDNKSD</sequence>
<dbReference type="EMBL" id="JACEFF010000301">
    <property type="protein sequence ID" value="KAH9639871.1"/>
    <property type="molecule type" value="Genomic_DNA"/>
</dbReference>
<feature type="transmembrane region" description="Helical" evidence="10">
    <location>
        <begin position="225"/>
        <end position="252"/>
    </location>
</feature>
<dbReference type="GO" id="GO:0004930">
    <property type="term" value="F:G protein-coupled receptor activity"/>
    <property type="evidence" value="ECO:0007669"/>
    <property type="project" value="UniProtKB-KW"/>
</dbReference>
<feature type="domain" description="G-protein coupled receptors family 1 profile" evidence="11">
    <location>
        <begin position="37"/>
        <end position="283"/>
    </location>
</feature>
<evidence type="ECO:0000313" key="13">
    <source>
        <dbReference type="Proteomes" id="UP000814243"/>
    </source>
</evidence>
<dbReference type="GO" id="GO:0016020">
    <property type="term" value="C:membrane"/>
    <property type="evidence" value="ECO:0007669"/>
    <property type="project" value="UniProtKB-SubCell"/>
</dbReference>
<evidence type="ECO:0000256" key="6">
    <source>
        <dbReference type="ARBA" id="ARBA00023170"/>
    </source>
</evidence>
<keyword evidence="3 10" id="KW-1133">Transmembrane helix</keyword>
<dbReference type="Proteomes" id="UP000814243">
    <property type="component" value="Unassembled WGS sequence"/>
</dbReference>
<keyword evidence="6" id="KW-0675">Receptor</keyword>
<feature type="transmembrane region" description="Helical" evidence="10">
    <location>
        <begin position="134"/>
        <end position="154"/>
    </location>
</feature>
<comment type="caution">
    <text evidence="12">The sequence shown here is derived from an EMBL/GenBank/DDBJ whole genome shotgun (WGS) entry which is preliminary data.</text>
</comment>
<proteinExistence type="predicted"/>
<evidence type="ECO:0000256" key="9">
    <source>
        <dbReference type="ARBA" id="ARBA00023305"/>
    </source>
</evidence>